<feature type="signal peptide" evidence="1">
    <location>
        <begin position="1"/>
        <end position="17"/>
    </location>
</feature>
<reference evidence="2 3" key="1">
    <citation type="journal article" date="2007" name="Nature">
        <title>Evolution of genes and genomes on the Drosophila phylogeny.</title>
        <authorList>
            <consortium name="Drosophila 12 Genomes Consortium"/>
            <person name="Clark A.G."/>
            <person name="Eisen M.B."/>
            <person name="Smith D.R."/>
            <person name="Bergman C.M."/>
            <person name="Oliver B."/>
            <person name="Markow T.A."/>
            <person name="Kaufman T.C."/>
            <person name="Kellis M."/>
            <person name="Gelbart W."/>
            <person name="Iyer V.N."/>
            <person name="Pollard D.A."/>
            <person name="Sackton T.B."/>
            <person name="Larracuente A.M."/>
            <person name="Singh N.D."/>
            <person name="Abad J.P."/>
            <person name="Abt D.N."/>
            <person name="Adryan B."/>
            <person name="Aguade M."/>
            <person name="Akashi H."/>
            <person name="Anderson W.W."/>
            <person name="Aquadro C.F."/>
            <person name="Ardell D.H."/>
            <person name="Arguello R."/>
            <person name="Artieri C.G."/>
            <person name="Barbash D.A."/>
            <person name="Barker D."/>
            <person name="Barsanti P."/>
            <person name="Batterham P."/>
            <person name="Batzoglou S."/>
            <person name="Begun D."/>
            <person name="Bhutkar A."/>
            <person name="Blanco E."/>
            <person name="Bosak S.A."/>
            <person name="Bradley R.K."/>
            <person name="Brand A.D."/>
            <person name="Brent M.R."/>
            <person name="Brooks A.N."/>
            <person name="Brown R.H."/>
            <person name="Butlin R.K."/>
            <person name="Caggese C."/>
            <person name="Calvi B.R."/>
            <person name="Bernardo de Carvalho A."/>
            <person name="Caspi A."/>
            <person name="Castrezana S."/>
            <person name="Celniker S.E."/>
            <person name="Chang J.L."/>
            <person name="Chapple C."/>
            <person name="Chatterji S."/>
            <person name="Chinwalla A."/>
            <person name="Civetta A."/>
            <person name="Clifton S.W."/>
            <person name="Comeron J.M."/>
            <person name="Costello J.C."/>
            <person name="Coyne J.A."/>
            <person name="Daub J."/>
            <person name="David R.G."/>
            <person name="Delcher A.L."/>
            <person name="Delehaunty K."/>
            <person name="Do C.B."/>
            <person name="Ebling H."/>
            <person name="Edwards K."/>
            <person name="Eickbush T."/>
            <person name="Evans J.D."/>
            <person name="Filipski A."/>
            <person name="Findeiss S."/>
            <person name="Freyhult E."/>
            <person name="Fulton L."/>
            <person name="Fulton R."/>
            <person name="Garcia A.C."/>
            <person name="Gardiner A."/>
            <person name="Garfield D.A."/>
            <person name="Garvin B.E."/>
            <person name="Gibson G."/>
            <person name="Gilbert D."/>
            <person name="Gnerre S."/>
            <person name="Godfrey J."/>
            <person name="Good R."/>
            <person name="Gotea V."/>
            <person name="Gravely B."/>
            <person name="Greenberg A.J."/>
            <person name="Griffiths-Jones S."/>
            <person name="Gross S."/>
            <person name="Guigo R."/>
            <person name="Gustafson E.A."/>
            <person name="Haerty W."/>
            <person name="Hahn M.W."/>
            <person name="Halligan D.L."/>
            <person name="Halpern A.L."/>
            <person name="Halter G.M."/>
            <person name="Han M.V."/>
            <person name="Heger A."/>
            <person name="Hillier L."/>
            <person name="Hinrichs A.S."/>
            <person name="Holmes I."/>
            <person name="Hoskins R.A."/>
            <person name="Hubisz M.J."/>
            <person name="Hultmark D."/>
            <person name="Huntley M.A."/>
            <person name="Jaffe D.B."/>
            <person name="Jagadeeshan S."/>
            <person name="Jeck W.R."/>
            <person name="Johnson J."/>
            <person name="Jones C.D."/>
            <person name="Jordan W.C."/>
            <person name="Karpen G.H."/>
            <person name="Kataoka E."/>
            <person name="Keightley P.D."/>
            <person name="Kheradpour P."/>
            <person name="Kirkness E.F."/>
            <person name="Koerich L.B."/>
            <person name="Kristiansen K."/>
            <person name="Kudrna D."/>
            <person name="Kulathinal R.J."/>
            <person name="Kumar S."/>
            <person name="Kwok R."/>
            <person name="Lander E."/>
            <person name="Langley C.H."/>
            <person name="Lapoint R."/>
            <person name="Lazzaro B.P."/>
            <person name="Lee S.J."/>
            <person name="Levesque L."/>
            <person name="Li R."/>
            <person name="Lin C.F."/>
            <person name="Lin M.F."/>
            <person name="Lindblad-Toh K."/>
            <person name="Llopart A."/>
            <person name="Long M."/>
            <person name="Low L."/>
            <person name="Lozovsky E."/>
            <person name="Lu J."/>
            <person name="Luo M."/>
            <person name="Machado C.A."/>
            <person name="Makalowski W."/>
            <person name="Marzo M."/>
            <person name="Matsuda M."/>
            <person name="Matzkin L."/>
            <person name="McAllister B."/>
            <person name="McBride C.S."/>
            <person name="McKernan B."/>
            <person name="McKernan K."/>
            <person name="Mendez-Lago M."/>
            <person name="Minx P."/>
            <person name="Mollenhauer M.U."/>
            <person name="Montooth K."/>
            <person name="Mount S.M."/>
            <person name="Mu X."/>
            <person name="Myers E."/>
            <person name="Negre B."/>
            <person name="Newfeld S."/>
            <person name="Nielsen R."/>
            <person name="Noor M.A."/>
            <person name="O'Grady P."/>
            <person name="Pachter L."/>
            <person name="Papaceit M."/>
            <person name="Parisi M.J."/>
            <person name="Parisi M."/>
            <person name="Parts L."/>
            <person name="Pedersen J.S."/>
            <person name="Pesole G."/>
            <person name="Phillippy A.M."/>
            <person name="Ponting C.P."/>
            <person name="Pop M."/>
            <person name="Porcelli D."/>
            <person name="Powell J.R."/>
            <person name="Prohaska S."/>
            <person name="Pruitt K."/>
            <person name="Puig M."/>
            <person name="Quesneville H."/>
            <person name="Ram K.R."/>
            <person name="Rand D."/>
            <person name="Rasmussen M.D."/>
            <person name="Reed L.K."/>
            <person name="Reenan R."/>
            <person name="Reily A."/>
            <person name="Remington K.A."/>
            <person name="Rieger T.T."/>
            <person name="Ritchie M.G."/>
            <person name="Robin C."/>
            <person name="Rogers Y.H."/>
            <person name="Rohde C."/>
            <person name="Rozas J."/>
            <person name="Rubenfield M.J."/>
            <person name="Ruiz A."/>
            <person name="Russo S."/>
            <person name="Salzberg S.L."/>
            <person name="Sanchez-Gracia A."/>
            <person name="Saranga D.J."/>
            <person name="Sato H."/>
            <person name="Schaeffer S.W."/>
            <person name="Schatz M.C."/>
            <person name="Schlenke T."/>
            <person name="Schwartz R."/>
            <person name="Segarra C."/>
            <person name="Singh R.S."/>
            <person name="Sirot L."/>
            <person name="Sirota M."/>
            <person name="Sisneros N.B."/>
            <person name="Smith C.D."/>
            <person name="Smith T.F."/>
            <person name="Spieth J."/>
            <person name="Stage D.E."/>
            <person name="Stark A."/>
            <person name="Stephan W."/>
            <person name="Strausberg R.L."/>
            <person name="Strempel S."/>
            <person name="Sturgill D."/>
            <person name="Sutton G."/>
            <person name="Sutton G.G."/>
            <person name="Tao W."/>
            <person name="Teichmann S."/>
            <person name="Tobari Y.N."/>
            <person name="Tomimura Y."/>
            <person name="Tsolas J.M."/>
            <person name="Valente V.L."/>
            <person name="Venter E."/>
            <person name="Venter J.C."/>
            <person name="Vicario S."/>
            <person name="Vieira F.G."/>
            <person name="Vilella A.J."/>
            <person name="Villasante A."/>
            <person name="Walenz B."/>
            <person name="Wang J."/>
            <person name="Wasserman M."/>
            <person name="Watts T."/>
            <person name="Wilson D."/>
            <person name="Wilson R.K."/>
            <person name="Wing R.A."/>
            <person name="Wolfner M.F."/>
            <person name="Wong A."/>
            <person name="Wong G.K."/>
            <person name="Wu C.I."/>
            <person name="Wu G."/>
            <person name="Yamamoto D."/>
            <person name="Yang H.P."/>
            <person name="Yang S.P."/>
            <person name="Yorke J.A."/>
            <person name="Yoshida K."/>
            <person name="Zdobnov E."/>
            <person name="Zhang P."/>
            <person name="Zhang Y."/>
            <person name="Zimin A.V."/>
            <person name="Baldwin J."/>
            <person name="Abdouelleil A."/>
            <person name="Abdulkadir J."/>
            <person name="Abebe A."/>
            <person name="Abera B."/>
            <person name="Abreu J."/>
            <person name="Acer S.C."/>
            <person name="Aftuck L."/>
            <person name="Alexander A."/>
            <person name="An P."/>
            <person name="Anderson E."/>
            <person name="Anderson S."/>
            <person name="Arachi H."/>
            <person name="Azer M."/>
            <person name="Bachantsang P."/>
            <person name="Barry A."/>
            <person name="Bayul T."/>
            <person name="Berlin A."/>
            <person name="Bessette D."/>
            <person name="Bloom T."/>
            <person name="Blye J."/>
            <person name="Boguslavskiy L."/>
            <person name="Bonnet C."/>
            <person name="Boukhgalter B."/>
            <person name="Bourzgui I."/>
            <person name="Brown A."/>
            <person name="Cahill P."/>
            <person name="Channer S."/>
            <person name="Cheshatsang Y."/>
            <person name="Chuda L."/>
            <person name="Citroen M."/>
            <person name="Collymore A."/>
            <person name="Cooke P."/>
            <person name="Costello M."/>
            <person name="D'Aco K."/>
            <person name="Daza R."/>
            <person name="De Haan G."/>
            <person name="DeGray S."/>
            <person name="DeMaso C."/>
            <person name="Dhargay N."/>
            <person name="Dooley K."/>
            <person name="Dooley E."/>
            <person name="Doricent M."/>
            <person name="Dorje P."/>
            <person name="Dorjee K."/>
            <person name="Dupes A."/>
            <person name="Elong R."/>
            <person name="Falk J."/>
            <person name="Farina A."/>
            <person name="Faro S."/>
            <person name="Ferguson D."/>
            <person name="Fisher S."/>
            <person name="Foley C.D."/>
            <person name="Franke A."/>
            <person name="Friedrich D."/>
            <person name="Gadbois L."/>
            <person name="Gearin G."/>
            <person name="Gearin C.R."/>
            <person name="Giannoukos G."/>
            <person name="Goode T."/>
            <person name="Graham J."/>
            <person name="Grandbois E."/>
            <person name="Grewal S."/>
            <person name="Gyaltsen K."/>
            <person name="Hafez N."/>
            <person name="Hagos B."/>
            <person name="Hall J."/>
            <person name="Henson C."/>
            <person name="Hollinger A."/>
            <person name="Honan T."/>
            <person name="Huard M.D."/>
            <person name="Hughes L."/>
            <person name="Hurhula B."/>
            <person name="Husby M.E."/>
            <person name="Kamat A."/>
            <person name="Kanga B."/>
            <person name="Kashin S."/>
            <person name="Khazanovich D."/>
            <person name="Kisner P."/>
            <person name="Lance K."/>
            <person name="Lara M."/>
            <person name="Lee W."/>
            <person name="Lennon N."/>
            <person name="Letendre F."/>
            <person name="LeVine R."/>
            <person name="Lipovsky A."/>
            <person name="Liu X."/>
            <person name="Liu J."/>
            <person name="Liu S."/>
            <person name="Lokyitsang T."/>
            <person name="Lokyitsang Y."/>
            <person name="Lubonja R."/>
            <person name="Lui A."/>
            <person name="MacDonald P."/>
            <person name="Magnisalis V."/>
            <person name="Maru K."/>
            <person name="Matthews C."/>
            <person name="McCusker W."/>
            <person name="McDonough S."/>
            <person name="Mehta T."/>
            <person name="Meldrim J."/>
            <person name="Meneus L."/>
            <person name="Mihai O."/>
            <person name="Mihalev A."/>
            <person name="Mihova T."/>
            <person name="Mittelman R."/>
            <person name="Mlenga V."/>
            <person name="Montmayeur A."/>
            <person name="Mulrain L."/>
            <person name="Navidi A."/>
            <person name="Naylor J."/>
            <person name="Negash T."/>
            <person name="Nguyen T."/>
            <person name="Nguyen N."/>
            <person name="Nicol R."/>
            <person name="Norbu C."/>
            <person name="Norbu N."/>
            <person name="Novod N."/>
            <person name="O'Neill B."/>
            <person name="Osman S."/>
            <person name="Markiewicz E."/>
            <person name="Oyono O.L."/>
            <person name="Patti C."/>
            <person name="Phunkhang P."/>
            <person name="Pierre F."/>
            <person name="Priest M."/>
            <person name="Raghuraman S."/>
            <person name="Rege F."/>
            <person name="Reyes R."/>
            <person name="Rise C."/>
            <person name="Rogov P."/>
            <person name="Ross K."/>
            <person name="Ryan E."/>
            <person name="Settipalli S."/>
            <person name="Shea T."/>
            <person name="Sherpa N."/>
            <person name="Shi L."/>
            <person name="Shih D."/>
            <person name="Sparrow T."/>
            <person name="Spaulding J."/>
            <person name="Stalker J."/>
            <person name="Stange-Thomann N."/>
            <person name="Stavropoulos S."/>
            <person name="Stone C."/>
            <person name="Strader C."/>
            <person name="Tesfaye S."/>
            <person name="Thomson T."/>
            <person name="Thoulutsang Y."/>
            <person name="Thoulutsang D."/>
            <person name="Topham K."/>
            <person name="Topping I."/>
            <person name="Tsamla T."/>
            <person name="Vassiliev H."/>
            <person name="Vo A."/>
            <person name="Wangchuk T."/>
            <person name="Wangdi T."/>
            <person name="Weiand M."/>
            <person name="Wilkinson J."/>
            <person name="Wilson A."/>
            <person name="Yadav S."/>
            <person name="Young G."/>
            <person name="Yu Q."/>
            <person name="Zembek L."/>
            <person name="Zhong D."/>
            <person name="Zimmer A."/>
            <person name="Zwirko Z."/>
            <person name="Jaffe D.B."/>
            <person name="Alvarez P."/>
            <person name="Brockman W."/>
            <person name="Butler J."/>
            <person name="Chin C."/>
            <person name="Gnerre S."/>
            <person name="Grabherr M."/>
            <person name="Kleber M."/>
            <person name="Mauceli E."/>
            <person name="MacCallum I."/>
        </authorList>
    </citation>
    <scope>NUCLEOTIDE SEQUENCE [LARGE SCALE GENOMIC DNA]</scope>
    <source>
        <strain evidence="3">Rob3c / Tucson 14021-0248.25</strain>
    </source>
</reference>
<keyword evidence="1" id="KW-0732">Signal</keyword>
<organism evidence="3">
    <name type="scientific">Drosophila sechellia</name>
    <name type="common">Fruit fly</name>
    <dbReference type="NCBI Taxonomy" id="7238"/>
    <lineage>
        <taxon>Eukaryota</taxon>
        <taxon>Metazoa</taxon>
        <taxon>Ecdysozoa</taxon>
        <taxon>Arthropoda</taxon>
        <taxon>Hexapoda</taxon>
        <taxon>Insecta</taxon>
        <taxon>Pterygota</taxon>
        <taxon>Neoptera</taxon>
        <taxon>Endopterygota</taxon>
        <taxon>Diptera</taxon>
        <taxon>Brachycera</taxon>
        <taxon>Muscomorpha</taxon>
        <taxon>Ephydroidea</taxon>
        <taxon>Drosophilidae</taxon>
        <taxon>Drosophila</taxon>
        <taxon>Sophophora</taxon>
    </lineage>
</organism>
<evidence type="ECO:0000313" key="3">
    <source>
        <dbReference type="Proteomes" id="UP000001292"/>
    </source>
</evidence>
<evidence type="ECO:0000256" key="1">
    <source>
        <dbReference type="SAM" id="SignalP"/>
    </source>
</evidence>
<dbReference type="EMBL" id="CH480844">
    <property type="protein sequence ID" value="EDW49852.1"/>
    <property type="molecule type" value="Genomic_DNA"/>
</dbReference>
<dbReference type="OMA" id="HCHKDDQ"/>
<protein>
    <submittedName>
        <fullName evidence="2">GM15297</fullName>
    </submittedName>
</protein>
<dbReference type="Proteomes" id="UP000001292">
    <property type="component" value="Unassembled WGS sequence"/>
</dbReference>
<keyword evidence="3" id="KW-1185">Reference proteome</keyword>
<dbReference type="OrthoDB" id="7817506at2759"/>
<proteinExistence type="predicted"/>
<gene>
    <name evidence="2" type="primary">Dsec\GM15297</name>
    <name evidence="2" type="ORF">Dsec_GM15297</name>
</gene>
<dbReference type="HOGENOM" id="CLU_1770028_0_0_1"/>
<evidence type="ECO:0000313" key="2">
    <source>
        <dbReference type="EMBL" id="EDW49852.1"/>
    </source>
</evidence>
<dbReference type="AlphaFoldDB" id="B4IIT1"/>
<dbReference type="KEGG" id="dse:6619426"/>
<name>B4IIT1_DROSE</name>
<dbReference type="PhylomeDB" id="B4IIT1"/>
<accession>B4IIT1</accession>
<sequence length="150" mass="17073">MLIQVLVFFLLYRNTLEDCGHNHSAVQDHYDCGCCSGISNNNGKVVGFHCHKDDQNSILRYASGEESAFAECVPNCFEIKYPIEEYCCFWSPNLGCTILVNEKYFSNKDVCNNCKYFCQRTTGDGRSSSYPQKLILLLSLLLIGCNFYQN</sequence>
<feature type="chain" id="PRO_5002807267" evidence="1">
    <location>
        <begin position="18"/>
        <end position="150"/>
    </location>
</feature>